<dbReference type="RefSeq" id="WP_307344741.1">
    <property type="nucleotide sequence ID" value="NZ_JAUSVS010000001.1"/>
</dbReference>
<dbReference type="Proteomes" id="UP001228905">
    <property type="component" value="Unassembled WGS sequence"/>
</dbReference>
<evidence type="ECO:0000256" key="1">
    <source>
        <dbReference type="SAM" id="SignalP"/>
    </source>
</evidence>
<keyword evidence="3" id="KW-1185">Reference proteome</keyword>
<evidence type="ECO:0000313" key="3">
    <source>
        <dbReference type="Proteomes" id="UP001228905"/>
    </source>
</evidence>
<evidence type="ECO:0000313" key="2">
    <source>
        <dbReference type="EMBL" id="MDQ0462433.1"/>
    </source>
</evidence>
<reference evidence="2 3" key="1">
    <citation type="submission" date="2023-07" db="EMBL/GenBank/DDBJ databases">
        <title>Genomic Encyclopedia of Type Strains, Phase IV (KMG-IV): sequencing the most valuable type-strain genomes for metagenomic binning, comparative biology and taxonomic classification.</title>
        <authorList>
            <person name="Goeker M."/>
        </authorList>
    </citation>
    <scope>NUCLEOTIDE SEQUENCE [LARGE SCALE GENOMIC DNA]</scope>
    <source>
        <strain evidence="2 3">DSM 18695</strain>
    </source>
</reference>
<accession>A0ABU0IMQ6</accession>
<sequence length="122" mass="12895">MNRRLVLLAALALCGCATVRVAPPPAAGFAELEPVYAVSAGREAVTIRVASNGCTTKADFAFFVEVKPTGAGLAFGRKKLDLCKSFAMGSTELSFTWDELGLKPGTTVFLLNPLERWMGPGS</sequence>
<gene>
    <name evidence="2" type="ORF">QO010_000181</name>
</gene>
<dbReference type="PROSITE" id="PS51257">
    <property type="entry name" value="PROKAR_LIPOPROTEIN"/>
    <property type="match status" value="1"/>
</dbReference>
<protein>
    <recommendedName>
        <fullName evidence="4">Lipoprotein</fullName>
    </recommendedName>
</protein>
<feature type="signal peptide" evidence="1">
    <location>
        <begin position="1"/>
        <end position="22"/>
    </location>
</feature>
<evidence type="ECO:0008006" key="4">
    <source>
        <dbReference type="Google" id="ProtNLM"/>
    </source>
</evidence>
<keyword evidence="1" id="KW-0732">Signal</keyword>
<dbReference type="EMBL" id="JAUSVS010000001">
    <property type="protein sequence ID" value="MDQ0462433.1"/>
    <property type="molecule type" value="Genomic_DNA"/>
</dbReference>
<name>A0ABU0IMQ6_9CAUL</name>
<organism evidence="2 3">
    <name type="scientific">Caulobacter ginsengisoli</name>
    <dbReference type="NCBI Taxonomy" id="400775"/>
    <lineage>
        <taxon>Bacteria</taxon>
        <taxon>Pseudomonadati</taxon>
        <taxon>Pseudomonadota</taxon>
        <taxon>Alphaproteobacteria</taxon>
        <taxon>Caulobacterales</taxon>
        <taxon>Caulobacteraceae</taxon>
        <taxon>Caulobacter</taxon>
    </lineage>
</organism>
<proteinExistence type="predicted"/>
<feature type="chain" id="PRO_5047414396" description="Lipoprotein" evidence="1">
    <location>
        <begin position="23"/>
        <end position="122"/>
    </location>
</feature>
<comment type="caution">
    <text evidence="2">The sequence shown here is derived from an EMBL/GenBank/DDBJ whole genome shotgun (WGS) entry which is preliminary data.</text>
</comment>